<sequence length="901" mass="105783">MLNKPLNQTLKGQSNGNGVQNSISKIIDEQYYSNSVQYDISDQTIIIQNESNGQFKEKNRAFSPDLIKNALNEQLLKINNSKNKIDDQNEAYKESNLKNFRDKMFSVDLNSILRETPKCNSSRPTPQKSRLLSLSKKRQSDCESLTLINVEQLCLKEKLKRTYQIQQDQNDQQFRNTIGISPFKTTFRVKKQYKTKCPAEIFNKRINQLEEKLNDNSFSYSTQFQTEQNTQIGKINNLNQTTEEQQNSFSEDFFPVNEKGKEMKSLEINYLVKKLNEQKNSTKVDFKFPQFKSETNKANTDQNKVFNKVLLKANLNKSQEYDSNKSKSLDQKSNTGLKYSQCQPILQVDNSQQQQSKKKIKKHSKLINHQLNNFNSSSPVKKNSIQLVKVNNSLVIQQSPIFMNPEIKLNYSICYGNNSNLIRRVMQKRQPLWNEISTTLSNYQFRWQPTSQGFNFHSSQENPKYPKVFNHFEFHKHLSDKSFLLFNVVNYCVKNNIDAFEFMPISFYFDFNEEKFEKDLQKFSYLFERLNFYSKSQESKKNIPSDQEIIQICLNEFKDSIEISKAIHEQKAQNRLQFQPKTTIDIVEKQILKQFLQIQETNFLKSRMSENLLSNFNIWVLKPVNLNRGNGITIVQSLKEINSAISVGFEQQSHVVSDLQPSQKLYFNSSVPVSPAKKNKIKPLFYQFILQKYIERPLLFHGRKFDIRIWVLVTYTNKFQYYQSKEGWVRTSGYGFDLKTSNKYIHLTNNAIQKNSEQYGQFENGNSINYATLKKYINSMNSKESEGVWDGIQQKIRNIIKITLQATSDKINIFNREKQFELFGYDFMIDQSFKPWLIEVNTNPCIEESSEVLKQILPRLIDDMLRLTIDQFFSKQTNQNQSFFPLIGYSNEDSIFEQFEI</sequence>
<dbReference type="KEGG" id="tet:TTHERM_00238750"/>
<dbReference type="InParanoid" id="I7M3Y7"/>
<dbReference type="GeneID" id="7829199"/>
<dbReference type="RefSeq" id="XP_001024800.2">
    <property type="nucleotide sequence ID" value="XM_001024800.2"/>
</dbReference>
<keyword evidence="2" id="KW-0436">Ligase</keyword>
<feature type="coiled-coil region" evidence="1">
    <location>
        <begin position="71"/>
        <end position="98"/>
    </location>
</feature>
<accession>I7M3Y7</accession>
<dbReference type="SUPFAM" id="SSF56059">
    <property type="entry name" value="Glutathione synthetase ATP-binding domain-like"/>
    <property type="match status" value="1"/>
</dbReference>
<evidence type="ECO:0000313" key="3">
    <source>
        <dbReference type="Proteomes" id="UP000009168"/>
    </source>
</evidence>
<dbReference type="EMBL" id="GG662443">
    <property type="protein sequence ID" value="EAS04555.2"/>
    <property type="molecule type" value="Genomic_DNA"/>
</dbReference>
<proteinExistence type="predicted"/>
<dbReference type="GO" id="GO:0016874">
    <property type="term" value="F:ligase activity"/>
    <property type="evidence" value="ECO:0007669"/>
    <property type="project" value="UniProtKB-KW"/>
</dbReference>
<dbReference type="PROSITE" id="PS51221">
    <property type="entry name" value="TTL"/>
    <property type="match status" value="1"/>
</dbReference>
<dbReference type="STRING" id="312017.I7M3Y7"/>
<evidence type="ECO:0000256" key="1">
    <source>
        <dbReference type="SAM" id="Coils"/>
    </source>
</evidence>
<dbReference type="eggNOG" id="KOG2157">
    <property type="taxonomic scope" value="Eukaryota"/>
</dbReference>
<protein>
    <submittedName>
        <fullName evidence="2">Tubulin-tyrosine ligase family protein</fullName>
    </submittedName>
</protein>
<dbReference type="InterPro" id="IPR013815">
    <property type="entry name" value="ATP_grasp_subdomain_1"/>
</dbReference>
<keyword evidence="3" id="KW-1185">Reference proteome</keyword>
<keyword evidence="1" id="KW-0175">Coiled coil</keyword>
<name>I7M3Y7_TETTS</name>
<dbReference type="GO" id="GO:0005524">
    <property type="term" value="F:ATP binding"/>
    <property type="evidence" value="ECO:0007669"/>
    <property type="project" value="InterPro"/>
</dbReference>
<dbReference type="Pfam" id="PF03133">
    <property type="entry name" value="TTL"/>
    <property type="match status" value="1"/>
</dbReference>
<dbReference type="OrthoDB" id="202825at2759"/>
<gene>
    <name evidence="2" type="ORF">TTHERM_00238750</name>
</gene>
<organism evidence="2 3">
    <name type="scientific">Tetrahymena thermophila (strain SB210)</name>
    <dbReference type="NCBI Taxonomy" id="312017"/>
    <lineage>
        <taxon>Eukaryota</taxon>
        <taxon>Sar</taxon>
        <taxon>Alveolata</taxon>
        <taxon>Ciliophora</taxon>
        <taxon>Intramacronucleata</taxon>
        <taxon>Oligohymenophorea</taxon>
        <taxon>Hymenostomatida</taxon>
        <taxon>Tetrahymenina</taxon>
        <taxon>Tetrahymenidae</taxon>
        <taxon>Tetrahymena</taxon>
    </lineage>
</organism>
<dbReference type="PANTHER" id="PTHR46069">
    <property type="entry name" value="TUBULIN TYROSINE LIGASE"/>
    <property type="match status" value="1"/>
</dbReference>
<reference evidence="3" key="1">
    <citation type="journal article" date="2006" name="PLoS Biol.">
        <title>Macronuclear genome sequence of the ciliate Tetrahymena thermophila, a model eukaryote.</title>
        <authorList>
            <person name="Eisen J.A."/>
            <person name="Coyne R.S."/>
            <person name="Wu M."/>
            <person name="Wu D."/>
            <person name="Thiagarajan M."/>
            <person name="Wortman J.R."/>
            <person name="Badger J.H."/>
            <person name="Ren Q."/>
            <person name="Amedeo P."/>
            <person name="Jones K.M."/>
            <person name="Tallon L.J."/>
            <person name="Delcher A.L."/>
            <person name="Salzberg S.L."/>
            <person name="Silva J.C."/>
            <person name="Haas B.J."/>
            <person name="Majoros W.H."/>
            <person name="Farzad M."/>
            <person name="Carlton J.M."/>
            <person name="Smith R.K. Jr."/>
            <person name="Garg J."/>
            <person name="Pearlman R.E."/>
            <person name="Karrer K.M."/>
            <person name="Sun L."/>
            <person name="Manning G."/>
            <person name="Elde N.C."/>
            <person name="Turkewitz A.P."/>
            <person name="Asai D.J."/>
            <person name="Wilkes D.E."/>
            <person name="Wang Y."/>
            <person name="Cai H."/>
            <person name="Collins K."/>
            <person name="Stewart B.A."/>
            <person name="Lee S.R."/>
            <person name="Wilamowska K."/>
            <person name="Weinberg Z."/>
            <person name="Ruzzo W.L."/>
            <person name="Wloga D."/>
            <person name="Gaertig J."/>
            <person name="Frankel J."/>
            <person name="Tsao C.-C."/>
            <person name="Gorovsky M.A."/>
            <person name="Keeling P.J."/>
            <person name="Waller R.F."/>
            <person name="Patron N.J."/>
            <person name="Cherry J.M."/>
            <person name="Stover N.A."/>
            <person name="Krieger C.J."/>
            <person name="del Toro C."/>
            <person name="Ryder H.F."/>
            <person name="Williamson S.C."/>
            <person name="Barbeau R.A."/>
            <person name="Hamilton E.P."/>
            <person name="Orias E."/>
        </authorList>
    </citation>
    <scope>NUCLEOTIDE SEQUENCE [LARGE SCALE GENOMIC DNA]</scope>
    <source>
        <strain evidence="3">SB210</strain>
    </source>
</reference>
<dbReference type="AlphaFoldDB" id="I7M3Y7"/>
<dbReference type="Gene3D" id="3.30.470.20">
    <property type="entry name" value="ATP-grasp fold, B domain"/>
    <property type="match status" value="1"/>
</dbReference>
<dbReference type="Proteomes" id="UP000009168">
    <property type="component" value="Unassembled WGS sequence"/>
</dbReference>
<dbReference type="Gene3D" id="3.30.1490.20">
    <property type="entry name" value="ATP-grasp fold, A domain"/>
    <property type="match status" value="1"/>
</dbReference>
<dbReference type="PANTHER" id="PTHR46069:SF1">
    <property type="entry name" value="CHROMOSOME UNDETERMINED SCAFFOLD_125, WHOLE GENOME SHOTGUN SEQUENCE"/>
    <property type="match status" value="1"/>
</dbReference>
<dbReference type="InterPro" id="IPR004344">
    <property type="entry name" value="TTL/TTLL_fam"/>
</dbReference>
<evidence type="ECO:0000313" key="2">
    <source>
        <dbReference type="EMBL" id="EAS04555.2"/>
    </source>
</evidence>